<keyword evidence="1" id="KW-0175">Coiled coil</keyword>
<feature type="compositionally biased region" description="Acidic residues" evidence="2">
    <location>
        <begin position="231"/>
        <end position="255"/>
    </location>
</feature>
<feature type="compositionally biased region" description="Polar residues" evidence="2">
    <location>
        <begin position="125"/>
        <end position="135"/>
    </location>
</feature>
<reference evidence="3" key="1">
    <citation type="submission" date="2020-05" db="EMBL/GenBank/DDBJ databases">
        <title>Phylogenomic resolution of chytrid fungi.</title>
        <authorList>
            <person name="Stajich J.E."/>
            <person name="Amses K."/>
            <person name="Simmons R."/>
            <person name="Seto K."/>
            <person name="Myers J."/>
            <person name="Bonds A."/>
            <person name="Quandt C.A."/>
            <person name="Barry K."/>
            <person name="Liu P."/>
            <person name="Grigoriev I."/>
            <person name="Longcore J.E."/>
            <person name="James T.Y."/>
        </authorList>
    </citation>
    <scope>NUCLEOTIDE SEQUENCE</scope>
    <source>
        <strain evidence="3">JEL0476</strain>
    </source>
</reference>
<feature type="compositionally biased region" description="Basic and acidic residues" evidence="2">
    <location>
        <begin position="151"/>
        <end position="163"/>
    </location>
</feature>
<feature type="region of interest" description="Disordered" evidence="2">
    <location>
        <begin position="124"/>
        <end position="180"/>
    </location>
</feature>
<sequence>MEKFEKMKLKESKVKVNLNNEIVELENSLNKLKDDLANLKGEEDRFDELPPDETILSSLQSLSAGASTANSLGQHHFINHLKASVQSPAQQKNSFHENILKQAEFQAVKSSSANSFDYKAVSNDRLPSSSINNKEGASEASAVDVNNAIKDGVKRQKSLKSENLDEETDDDDDQDAVDNNEKLKKENLKFFLPARPVEFSGLFDFSSIIRGEKVINEEVKKTYGPGYGNHEDDDIQDVDSTDESEDDNDSDSEDGDLQKFYFEDFNYDNGYDFKSEKEENKRYNHKNKYNGNKKHNRYSKNYYNHHNRYEHKNQKYNRKKENNRQKYSDYDY</sequence>
<feature type="compositionally biased region" description="Basic residues" evidence="2">
    <location>
        <begin position="283"/>
        <end position="318"/>
    </location>
</feature>
<name>A0AAD5TV32_9FUNG</name>
<evidence type="ECO:0000256" key="1">
    <source>
        <dbReference type="SAM" id="Coils"/>
    </source>
</evidence>
<feature type="compositionally biased region" description="Basic and acidic residues" evidence="2">
    <location>
        <begin position="273"/>
        <end position="282"/>
    </location>
</feature>
<dbReference type="Proteomes" id="UP001211065">
    <property type="component" value="Unassembled WGS sequence"/>
</dbReference>
<comment type="caution">
    <text evidence="3">The sequence shown here is derived from an EMBL/GenBank/DDBJ whole genome shotgun (WGS) entry which is preliminary data.</text>
</comment>
<evidence type="ECO:0000313" key="4">
    <source>
        <dbReference type="Proteomes" id="UP001211065"/>
    </source>
</evidence>
<accession>A0AAD5TV32</accession>
<gene>
    <name evidence="3" type="ORF">HK099_000475</name>
</gene>
<dbReference type="AlphaFoldDB" id="A0AAD5TV32"/>
<evidence type="ECO:0000313" key="3">
    <source>
        <dbReference type="EMBL" id="KAJ3206686.1"/>
    </source>
</evidence>
<feature type="compositionally biased region" description="Acidic residues" evidence="2">
    <location>
        <begin position="164"/>
        <end position="178"/>
    </location>
</feature>
<proteinExistence type="predicted"/>
<feature type="region of interest" description="Disordered" evidence="2">
    <location>
        <begin position="273"/>
        <end position="332"/>
    </location>
</feature>
<evidence type="ECO:0000256" key="2">
    <source>
        <dbReference type="SAM" id="MobiDB-lite"/>
    </source>
</evidence>
<feature type="compositionally biased region" description="Basic and acidic residues" evidence="2">
    <location>
        <begin position="319"/>
        <end position="332"/>
    </location>
</feature>
<feature type="coiled-coil region" evidence="1">
    <location>
        <begin position="15"/>
        <end position="49"/>
    </location>
</feature>
<protein>
    <submittedName>
        <fullName evidence="3">Uncharacterized protein</fullName>
    </submittedName>
</protein>
<keyword evidence="4" id="KW-1185">Reference proteome</keyword>
<organism evidence="3 4">
    <name type="scientific">Clydaea vesicula</name>
    <dbReference type="NCBI Taxonomy" id="447962"/>
    <lineage>
        <taxon>Eukaryota</taxon>
        <taxon>Fungi</taxon>
        <taxon>Fungi incertae sedis</taxon>
        <taxon>Chytridiomycota</taxon>
        <taxon>Chytridiomycota incertae sedis</taxon>
        <taxon>Chytridiomycetes</taxon>
        <taxon>Lobulomycetales</taxon>
        <taxon>Lobulomycetaceae</taxon>
        <taxon>Clydaea</taxon>
    </lineage>
</organism>
<feature type="region of interest" description="Disordered" evidence="2">
    <location>
        <begin position="222"/>
        <end position="258"/>
    </location>
</feature>
<dbReference type="EMBL" id="JADGJW010001107">
    <property type="protein sequence ID" value="KAJ3206686.1"/>
    <property type="molecule type" value="Genomic_DNA"/>
</dbReference>